<gene>
    <name evidence="11" type="ORF">EZS28_001431</name>
</gene>
<sequence>MTEKGELYEVTADFSGKVGDPQFLPVSKGDIIHVLKKETGWFIVEKKVNGKVPQKILRPYTLTLPLTKTKANSPQQGMMGKTYLVRHNKLNTLFVMKRVDYLDDHEKKFALEEVEQMRRLSSQYTVRLIWTFPRDTDLCLIQEFCSGGDLRNSIAELQKISEEERLNHVWELFAQIILALNHLHSHNVLHRDIKPANIFIMEDGTARLGDFGLAKDLKDTYNATMAGTKFYMAPEVLLQKTMGFNADVYAVGIVICELLTGKHLFLMDTEFATIANIIEDEFVDELSSGAFGRIIVMKLKITGQIYVIKRVPYVRSNAKQAADNEVAMLKSAHSKYTLSLIETFPHDLDLCIVMEYCSGEKFEIYVPNFKRNLASTLTRHHTSRLKTRKCDFGLTLSIADKSYATFVGSKVYSPPEAHIEKKMTKESDIWAAGIIIIEIITGVHPFEGKMQQETIDNIITVPKLKTFSW</sequence>
<evidence type="ECO:0000256" key="8">
    <source>
        <dbReference type="ARBA" id="ARBA00047899"/>
    </source>
</evidence>
<keyword evidence="2" id="KW-0728">SH3 domain</keyword>
<evidence type="ECO:0000256" key="4">
    <source>
        <dbReference type="ARBA" id="ARBA00022679"/>
    </source>
</evidence>
<dbReference type="Pfam" id="PF07653">
    <property type="entry name" value="SH3_2"/>
    <property type="match status" value="1"/>
</dbReference>
<dbReference type="EC" id="2.7.11.1" evidence="1"/>
<dbReference type="GO" id="GO:0005524">
    <property type="term" value="F:ATP binding"/>
    <property type="evidence" value="ECO:0007669"/>
    <property type="project" value="UniProtKB-KW"/>
</dbReference>
<dbReference type="Gene3D" id="3.30.200.20">
    <property type="entry name" value="Phosphorylase Kinase, domain 1"/>
    <property type="match status" value="1"/>
</dbReference>
<evidence type="ECO:0000313" key="12">
    <source>
        <dbReference type="Proteomes" id="UP000324800"/>
    </source>
</evidence>
<comment type="caution">
    <text evidence="11">The sequence shown here is derived from an EMBL/GenBank/DDBJ whole genome shotgun (WGS) entry which is preliminary data.</text>
</comment>
<dbReference type="PROSITE" id="PS00108">
    <property type="entry name" value="PROTEIN_KINASE_ST"/>
    <property type="match status" value="1"/>
</dbReference>
<dbReference type="SUPFAM" id="SSF50044">
    <property type="entry name" value="SH3-domain"/>
    <property type="match status" value="1"/>
</dbReference>
<evidence type="ECO:0000256" key="1">
    <source>
        <dbReference type="ARBA" id="ARBA00012513"/>
    </source>
</evidence>
<comment type="catalytic activity">
    <reaction evidence="9">
        <text>L-seryl-[protein] + ATP = O-phospho-L-seryl-[protein] + ADP + H(+)</text>
        <dbReference type="Rhea" id="RHEA:17989"/>
        <dbReference type="Rhea" id="RHEA-COMP:9863"/>
        <dbReference type="Rhea" id="RHEA-COMP:11604"/>
        <dbReference type="ChEBI" id="CHEBI:15378"/>
        <dbReference type="ChEBI" id="CHEBI:29999"/>
        <dbReference type="ChEBI" id="CHEBI:30616"/>
        <dbReference type="ChEBI" id="CHEBI:83421"/>
        <dbReference type="ChEBI" id="CHEBI:456216"/>
        <dbReference type="EC" id="2.7.11.1"/>
    </reaction>
</comment>
<evidence type="ECO:0000256" key="9">
    <source>
        <dbReference type="ARBA" id="ARBA00048679"/>
    </source>
</evidence>
<evidence type="ECO:0000256" key="2">
    <source>
        <dbReference type="ARBA" id="ARBA00022443"/>
    </source>
</evidence>
<keyword evidence="6" id="KW-0418">Kinase</keyword>
<feature type="domain" description="Protein kinase" evidence="10">
    <location>
        <begin position="68"/>
        <end position="336"/>
    </location>
</feature>
<name>A0A5J4X749_9EUKA</name>
<accession>A0A5J4X749</accession>
<dbReference type="SMART" id="SM00220">
    <property type="entry name" value="S_TKc"/>
    <property type="match status" value="1"/>
</dbReference>
<organism evidence="11 12">
    <name type="scientific">Streblomastix strix</name>
    <dbReference type="NCBI Taxonomy" id="222440"/>
    <lineage>
        <taxon>Eukaryota</taxon>
        <taxon>Metamonada</taxon>
        <taxon>Preaxostyla</taxon>
        <taxon>Oxymonadida</taxon>
        <taxon>Streblomastigidae</taxon>
        <taxon>Streblomastix</taxon>
    </lineage>
</organism>
<dbReference type="AlphaFoldDB" id="A0A5J4X749"/>
<evidence type="ECO:0000256" key="7">
    <source>
        <dbReference type="ARBA" id="ARBA00022840"/>
    </source>
</evidence>
<keyword evidence="7" id="KW-0067">ATP-binding</keyword>
<comment type="catalytic activity">
    <reaction evidence="8">
        <text>L-threonyl-[protein] + ATP = O-phospho-L-threonyl-[protein] + ADP + H(+)</text>
        <dbReference type="Rhea" id="RHEA:46608"/>
        <dbReference type="Rhea" id="RHEA-COMP:11060"/>
        <dbReference type="Rhea" id="RHEA-COMP:11605"/>
        <dbReference type="ChEBI" id="CHEBI:15378"/>
        <dbReference type="ChEBI" id="CHEBI:30013"/>
        <dbReference type="ChEBI" id="CHEBI:30616"/>
        <dbReference type="ChEBI" id="CHEBI:61977"/>
        <dbReference type="ChEBI" id="CHEBI:456216"/>
        <dbReference type="EC" id="2.7.11.1"/>
    </reaction>
</comment>
<dbReference type="PANTHER" id="PTHR44899:SF3">
    <property type="entry name" value="SERINE_THREONINE-PROTEIN KINASE NEK1"/>
    <property type="match status" value="1"/>
</dbReference>
<dbReference type="GO" id="GO:0004674">
    <property type="term" value="F:protein serine/threonine kinase activity"/>
    <property type="evidence" value="ECO:0007669"/>
    <property type="project" value="UniProtKB-KW"/>
</dbReference>
<evidence type="ECO:0000259" key="10">
    <source>
        <dbReference type="PROSITE" id="PS50011"/>
    </source>
</evidence>
<evidence type="ECO:0000256" key="5">
    <source>
        <dbReference type="ARBA" id="ARBA00022741"/>
    </source>
</evidence>
<keyword evidence="4" id="KW-0808">Transferase</keyword>
<dbReference type="InterPro" id="IPR051131">
    <property type="entry name" value="NEK_Ser/Thr_kinase_NIMA"/>
</dbReference>
<evidence type="ECO:0000313" key="11">
    <source>
        <dbReference type="EMBL" id="KAA6403038.1"/>
    </source>
</evidence>
<dbReference type="PROSITE" id="PS50011">
    <property type="entry name" value="PROTEIN_KINASE_DOM"/>
    <property type="match status" value="1"/>
</dbReference>
<dbReference type="InterPro" id="IPR001452">
    <property type="entry name" value="SH3_domain"/>
</dbReference>
<dbReference type="Gene3D" id="2.30.30.40">
    <property type="entry name" value="SH3 Domains"/>
    <property type="match status" value="1"/>
</dbReference>
<dbReference type="InterPro" id="IPR011009">
    <property type="entry name" value="Kinase-like_dom_sf"/>
</dbReference>
<evidence type="ECO:0000256" key="6">
    <source>
        <dbReference type="ARBA" id="ARBA00022777"/>
    </source>
</evidence>
<dbReference type="InterPro" id="IPR000719">
    <property type="entry name" value="Prot_kinase_dom"/>
</dbReference>
<dbReference type="InterPro" id="IPR008271">
    <property type="entry name" value="Ser/Thr_kinase_AS"/>
</dbReference>
<keyword evidence="3" id="KW-0723">Serine/threonine-protein kinase</keyword>
<reference evidence="11 12" key="1">
    <citation type="submission" date="2019-03" db="EMBL/GenBank/DDBJ databases">
        <title>Single cell metagenomics reveals metabolic interactions within the superorganism composed of flagellate Streblomastix strix and complex community of Bacteroidetes bacteria on its surface.</title>
        <authorList>
            <person name="Treitli S.C."/>
            <person name="Kolisko M."/>
            <person name="Husnik F."/>
            <person name="Keeling P."/>
            <person name="Hampl V."/>
        </authorList>
    </citation>
    <scope>NUCLEOTIDE SEQUENCE [LARGE SCALE GENOMIC DNA]</scope>
    <source>
        <strain evidence="11">ST1C</strain>
    </source>
</reference>
<dbReference type="Pfam" id="PF00069">
    <property type="entry name" value="Pkinase"/>
    <property type="match status" value="3"/>
</dbReference>
<dbReference type="SUPFAM" id="SSF56112">
    <property type="entry name" value="Protein kinase-like (PK-like)"/>
    <property type="match status" value="2"/>
</dbReference>
<protein>
    <recommendedName>
        <fullName evidence="1">non-specific serine/threonine protein kinase</fullName>
        <ecNumber evidence="1">2.7.11.1</ecNumber>
    </recommendedName>
</protein>
<evidence type="ECO:0000256" key="3">
    <source>
        <dbReference type="ARBA" id="ARBA00022527"/>
    </source>
</evidence>
<dbReference type="PANTHER" id="PTHR44899">
    <property type="entry name" value="CAMK FAMILY PROTEIN KINASE"/>
    <property type="match status" value="1"/>
</dbReference>
<keyword evidence="5" id="KW-0547">Nucleotide-binding</keyword>
<dbReference type="Gene3D" id="1.10.510.10">
    <property type="entry name" value="Transferase(Phosphotransferase) domain 1"/>
    <property type="match status" value="3"/>
</dbReference>
<dbReference type="InterPro" id="IPR036028">
    <property type="entry name" value="SH3-like_dom_sf"/>
</dbReference>
<dbReference type="EMBL" id="SNRW01000147">
    <property type="protein sequence ID" value="KAA6403038.1"/>
    <property type="molecule type" value="Genomic_DNA"/>
</dbReference>
<dbReference type="Proteomes" id="UP000324800">
    <property type="component" value="Unassembled WGS sequence"/>
</dbReference>
<proteinExistence type="predicted"/>